<protein>
    <submittedName>
        <fullName evidence="1">Phage GP46 family protein</fullName>
    </submittedName>
</protein>
<dbReference type="AlphaFoldDB" id="A0A7T9Z657"/>
<evidence type="ECO:0000313" key="1">
    <source>
        <dbReference type="EMBL" id="QQT85825.1"/>
    </source>
</evidence>
<proteinExistence type="predicted"/>
<dbReference type="EMBL" id="CP068176">
    <property type="protein sequence ID" value="QQT85825.1"/>
    <property type="molecule type" value="Genomic_DNA"/>
</dbReference>
<name>A0A7T9Z657_9GAMM</name>
<dbReference type="Proteomes" id="UP000595320">
    <property type="component" value="Chromosome"/>
</dbReference>
<reference evidence="1 2" key="1">
    <citation type="submission" date="2021-01" db="EMBL/GenBank/DDBJ databases">
        <title>FDA dAtabase for Regulatory Grade micrObial Sequences (FDA-ARGOS): Supporting development and validation of Infectious Disease Dx tests.</title>
        <authorList>
            <person name="Sproer C."/>
            <person name="Gronow S."/>
            <person name="Severitt S."/>
            <person name="Schroder I."/>
            <person name="Tallon L."/>
            <person name="Sadzewicz L."/>
            <person name="Zhao X."/>
            <person name="Boylan J."/>
            <person name="Ott S."/>
            <person name="Bowen H."/>
            <person name="Vavikolanu K."/>
            <person name="Mehta A."/>
            <person name="Aluvathingal J."/>
            <person name="Nadendla S."/>
            <person name="Lowell S."/>
            <person name="Myers T."/>
            <person name="Yan Y."/>
            <person name="Sichtig H."/>
        </authorList>
    </citation>
    <scope>NUCLEOTIDE SEQUENCE [LARGE SCALE GENOMIC DNA]</scope>
    <source>
        <strain evidence="1 2">FDAARGOS_1096</strain>
    </source>
</reference>
<gene>
    <name evidence="1" type="ORF">I6I53_13140</name>
</gene>
<dbReference type="InterPro" id="IPR010877">
    <property type="entry name" value="Phage_Mu_Gp46"/>
</dbReference>
<dbReference type="Pfam" id="PF07409">
    <property type="entry name" value="GP46"/>
    <property type="match status" value="1"/>
</dbReference>
<dbReference type="GeneID" id="66212400"/>
<accession>A0A7T9Z657</accession>
<organism evidence="1 2">
    <name type="scientific">Acinetobacter ursingii</name>
    <dbReference type="NCBI Taxonomy" id="108980"/>
    <lineage>
        <taxon>Bacteria</taxon>
        <taxon>Pseudomonadati</taxon>
        <taxon>Pseudomonadota</taxon>
        <taxon>Gammaproteobacteria</taxon>
        <taxon>Moraxellales</taxon>
        <taxon>Moraxellaceae</taxon>
        <taxon>Acinetobacter</taxon>
    </lineage>
</organism>
<evidence type="ECO:0000313" key="2">
    <source>
        <dbReference type="Proteomes" id="UP000595320"/>
    </source>
</evidence>
<dbReference type="RefSeq" id="WP_004997496.1">
    <property type="nucleotide sequence ID" value="NZ_BKGH01000084.1"/>
</dbReference>
<sequence>MAVIDLETKDYVLTSLDAAFNDDVVQVVCQRLNIHRGKFWRDPNLGSRLFTLKRSKDVSRNILLAKQYAEEALVDLVPSRLSAFKVTATQSIQSRVDLVINITRLTGLSQNILYFVKVGG</sequence>